<evidence type="ECO:0000313" key="1">
    <source>
        <dbReference type="EMBL" id="TGO88024.1"/>
    </source>
</evidence>
<sequence length="72" mass="8048">MPQAKHHISNTKSQCTHMFSDKTIGLIWPKEQNISHACAASRANTFEEQWVMRAIKVQAASELKIANVPTVS</sequence>
<comment type="caution">
    <text evidence="1">The sequence shown here is derived from an EMBL/GenBank/DDBJ whole genome shotgun (WGS) entry which is preliminary data.</text>
</comment>
<gene>
    <name evidence="1" type="ORF">BPOR_0189g00120</name>
</gene>
<reference evidence="1 2" key="1">
    <citation type="submission" date="2017-12" db="EMBL/GenBank/DDBJ databases">
        <title>Comparative genomics of Botrytis spp.</title>
        <authorList>
            <person name="Valero-Jimenez C.A."/>
            <person name="Tapia P."/>
            <person name="Veloso J."/>
            <person name="Silva-Moreno E."/>
            <person name="Staats M."/>
            <person name="Valdes J.H."/>
            <person name="Van Kan J.A.L."/>
        </authorList>
    </citation>
    <scope>NUCLEOTIDE SEQUENCE [LARGE SCALE GENOMIC DNA]</scope>
    <source>
        <strain evidence="1 2">MUCL3349</strain>
    </source>
</reference>
<protein>
    <submittedName>
        <fullName evidence="1">Uncharacterized protein</fullName>
    </submittedName>
</protein>
<name>A0A4Z1KU44_9HELO</name>
<dbReference type="AlphaFoldDB" id="A0A4Z1KU44"/>
<proteinExistence type="predicted"/>
<accession>A0A4Z1KU44</accession>
<organism evidence="1 2">
    <name type="scientific">Botrytis porri</name>
    <dbReference type="NCBI Taxonomy" id="87229"/>
    <lineage>
        <taxon>Eukaryota</taxon>
        <taxon>Fungi</taxon>
        <taxon>Dikarya</taxon>
        <taxon>Ascomycota</taxon>
        <taxon>Pezizomycotina</taxon>
        <taxon>Leotiomycetes</taxon>
        <taxon>Helotiales</taxon>
        <taxon>Sclerotiniaceae</taxon>
        <taxon>Botrytis</taxon>
    </lineage>
</organism>
<keyword evidence="2" id="KW-1185">Reference proteome</keyword>
<dbReference type="EMBL" id="PQXO01000189">
    <property type="protein sequence ID" value="TGO88024.1"/>
    <property type="molecule type" value="Genomic_DNA"/>
</dbReference>
<evidence type="ECO:0000313" key="2">
    <source>
        <dbReference type="Proteomes" id="UP000297280"/>
    </source>
</evidence>
<dbReference type="Proteomes" id="UP000297280">
    <property type="component" value="Unassembled WGS sequence"/>
</dbReference>